<sequence>MTAHSFDFDGQRLEARASGALYWPARRWLVVADLHLGKSERMARRGGALLPPYETQATLDRLEAEIAATDPARVISLGDGFDDDAAGRGLPDAICARLQALAQGRVWIWVSGNHDPGAICPRLPGSAVDEVQDGLILRHEAGVGPDVSGHYHPCLRLAGQRRRCFLVGRDHLILPAFGAYTGGLPVDDRVLSALVPQGLAIACGTRALPVPVGFAPRSRRSATRAAGA</sequence>
<keyword evidence="1" id="KW-0540">Nuclease</keyword>
<accession>A0A4U0RB17</accession>
<evidence type="ECO:0000313" key="1">
    <source>
        <dbReference type="EMBL" id="TJZ92257.1"/>
    </source>
</evidence>
<name>A0A4U0RB17_9RHOB</name>
<comment type="caution">
    <text evidence="1">The sequence shown here is derived from an EMBL/GenBank/DDBJ whole genome shotgun (WGS) entry which is preliminary data.</text>
</comment>
<gene>
    <name evidence="1" type="primary">pdeM</name>
    <name evidence="1" type="ORF">FA743_08365</name>
</gene>
<dbReference type="OrthoDB" id="9795838at2"/>
<dbReference type="Proteomes" id="UP000309747">
    <property type="component" value="Unassembled WGS sequence"/>
</dbReference>
<dbReference type="GO" id="GO:0016787">
    <property type="term" value="F:hydrolase activity"/>
    <property type="evidence" value="ECO:0007669"/>
    <property type="project" value="UniProtKB-KW"/>
</dbReference>
<dbReference type="SUPFAM" id="SSF56300">
    <property type="entry name" value="Metallo-dependent phosphatases"/>
    <property type="match status" value="1"/>
</dbReference>
<dbReference type="PIRSF" id="PIRSF000887">
    <property type="entry name" value="Pesterase_MJ0037"/>
    <property type="match status" value="1"/>
</dbReference>
<dbReference type="RefSeq" id="WP_136885505.1">
    <property type="nucleotide sequence ID" value="NZ_SUNI01000005.1"/>
</dbReference>
<keyword evidence="1" id="KW-0255">Endonuclease</keyword>
<dbReference type="Gene3D" id="3.60.21.10">
    <property type="match status" value="1"/>
</dbReference>
<dbReference type="NCBIfam" id="TIGR04123">
    <property type="entry name" value="P_estr_lig_assc"/>
    <property type="match status" value="1"/>
</dbReference>
<dbReference type="EMBL" id="SUNI01000005">
    <property type="protein sequence ID" value="TJZ92257.1"/>
    <property type="molecule type" value="Genomic_DNA"/>
</dbReference>
<reference evidence="1 2" key="1">
    <citation type="submission" date="2019-04" db="EMBL/GenBank/DDBJ databases">
        <authorList>
            <person name="Li J."/>
        </authorList>
    </citation>
    <scope>NUCLEOTIDE SEQUENCE [LARGE SCALE GENOMIC DNA]</scope>
    <source>
        <strain evidence="1 2">KCTC 42687</strain>
    </source>
</reference>
<evidence type="ECO:0000313" key="2">
    <source>
        <dbReference type="Proteomes" id="UP000309747"/>
    </source>
</evidence>
<dbReference type="GO" id="GO:0004519">
    <property type="term" value="F:endonuclease activity"/>
    <property type="evidence" value="ECO:0007669"/>
    <property type="project" value="UniProtKB-KW"/>
</dbReference>
<keyword evidence="1" id="KW-0436">Ligase</keyword>
<dbReference type="InterPro" id="IPR026336">
    <property type="entry name" value="PdeM-like"/>
</dbReference>
<proteinExistence type="predicted"/>
<dbReference type="PANTHER" id="PTHR39323">
    <property type="entry name" value="BLR1149 PROTEIN"/>
    <property type="match status" value="1"/>
</dbReference>
<keyword evidence="2" id="KW-1185">Reference proteome</keyword>
<dbReference type="InterPro" id="IPR029052">
    <property type="entry name" value="Metallo-depent_PP-like"/>
</dbReference>
<protein>
    <submittedName>
        <fullName evidence="1">Ligase-associated DNA damage response endonuclease PdeM</fullName>
        <ecNumber evidence="1">3.1.-.-</ecNumber>
    </submittedName>
</protein>
<keyword evidence="1" id="KW-0378">Hydrolase</keyword>
<dbReference type="AlphaFoldDB" id="A0A4U0RB17"/>
<organism evidence="1 2">
    <name type="scientific">Paracoccus gahaiensis</name>
    <dbReference type="NCBI Taxonomy" id="1706839"/>
    <lineage>
        <taxon>Bacteria</taxon>
        <taxon>Pseudomonadati</taxon>
        <taxon>Pseudomonadota</taxon>
        <taxon>Alphaproteobacteria</taxon>
        <taxon>Rhodobacterales</taxon>
        <taxon>Paracoccaceae</taxon>
        <taxon>Paracoccus</taxon>
    </lineage>
</organism>
<dbReference type="EC" id="3.1.-.-" evidence="1"/>
<dbReference type="GO" id="GO:0016874">
    <property type="term" value="F:ligase activity"/>
    <property type="evidence" value="ECO:0007669"/>
    <property type="project" value="UniProtKB-KW"/>
</dbReference>
<dbReference type="InterPro" id="IPR024173">
    <property type="entry name" value="Pesterase_MJ0037-like"/>
</dbReference>
<dbReference type="PANTHER" id="PTHR39323:SF1">
    <property type="entry name" value="BLR1149 PROTEIN"/>
    <property type="match status" value="1"/>
</dbReference>